<dbReference type="EMBL" id="SDWT01000001">
    <property type="protein sequence ID" value="RYB95537.1"/>
    <property type="molecule type" value="Genomic_DNA"/>
</dbReference>
<reference evidence="2 3" key="1">
    <citation type="submission" date="2019-01" db="EMBL/GenBank/DDBJ databases">
        <title>Novel species of Nocardioides.</title>
        <authorList>
            <person name="Liu Q."/>
            <person name="Xin Y.-H."/>
        </authorList>
    </citation>
    <scope>NUCLEOTIDE SEQUENCE [LARGE SCALE GENOMIC DNA]</scope>
    <source>
        <strain evidence="2 3">CGMCC 4.6882</strain>
    </source>
</reference>
<dbReference type="InterPro" id="IPR011009">
    <property type="entry name" value="Kinase-like_dom_sf"/>
</dbReference>
<evidence type="ECO:0000259" key="1">
    <source>
        <dbReference type="Pfam" id="PF01636"/>
    </source>
</evidence>
<gene>
    <name evidence="2" type="ORF">EUA93_15020</name>
</gene>
<dbReference type="GO" id="GO:0016740">
    <property type="term" value="F:transferase activity"/>
    <property type="evidence" value="ECO:0007669"/>
    <property type="project" value="UniProtKB-KW"/>
</dbReference>
<dbReference type="OrthoDB" id="5185751at2"/>
<dbReference type="SUPFAM" id="SSF56112">
    <property type="entry name" value="Protein kinase-like (PK-like)"/>
    <property type="match status" value="1"/>
</dbReference>
<accession>A0A4Q2S1V7</accession>
<dbReference type="PANTHER" id="PTHR21310">
    <property type="entry name" value="AMINOGLYCOSIDE PHOSPHOTRANSFERASE-RELATED-RELATED"/>
    <property type="match status" value="1"/>
</dbReference>
<sequence>MIPDGAPYIDATPVPVDVSTEPWSPEAAAWRLDRLRAHLPVRVPKDATFAGGQANDAWLFDGDVLRVCWRSDRRRLLREARILEELPDDIPHAAVSAAGAAEDMSWVLSPRLPGQPLFTMEHVSAPVLRDVFRQLAGHLRALHAWSPSPSLRDELIERPDMSFDRPMSVWAADFVPLPMARLEVVASLARSVPFVDPALVDAATARIGSLARHDPFSPEAELGDACVVHGDATAANVMVHDGRISGLIDFEYARWAPRDLELLSPVTFGMGFGVDWWQEDYPELFAGEHVRDRVWLYELCCAVRALVWWPPQSPQRGDATDHPPVQRLRELVEAPTPW</sequence>
<protein>
    <submittedName>
        <fullName evidence="2">Aminoglycoside phosphotransferase family protein</fullName>
    </submittedName>
</protein>
<dbReference type="InterPro" id="IPR002575">
    <property type="entry name" value="Aminoglycoside_PTrfase"/>
</dbReference>
<dbReference type="RefSeq" id="WP_129400868.1">
    <property type="nucleotide sequence ID" value="NZ_SDWT01000001.1"/>
</dbReference>
<feature type="domain" description="Aminoglycoside phosphotransferase" evidence="1">
    <location>
        <begin position="49"/>
        <end position="287"/>
    </location>
</feature>
<organism evidence="2 3">
    <name type="scientific">Nocardioides oleivorans</name>
    <dbReference type="NCBI Taxonomy" id="273676"/>
    <lineage>
        <taxon>Bacteria</taxon>
        <taxon>Bacillati</taxon>
        <taxon>Actinomycetota</taxon>
        <taxon>Actinomycetes</taxon>
        <taxon>Propionibacteriales</taxon>
        <taxon>Nocardioidaceae</taxon>
        <taxon>Nocardioides</taxon>
    </lineage>
</organism>
<comment type="caution">
    <text evidence="2">The sequence shown here is derived from an EMBL/GenBank/DDBJ whole genome shotgun (WGS) entry which is preliminary data.</text>
</comment>
<dbReference type="Gene3D" id="3.90.1200.10">
    <property type="match status" value="1"/>
</dbReference>
<evidence type="ECO:0000313" key="3">
    <source>
        <dbReference type="Proteomes" id="UP000294071"/>
    </source>
</evidence>
<dbReference type="InterPro" id="IPR051678">
    <property type="entry name" value="AGP_Transferase"/>
</dbReference>
<name>A0A4Q2S1V7_9ACTN</name>
<dbReference type="AlphaFoldDB" id="A0A4Q2S1V7"/>
<keyword evidence="3" id="KW-1185">Reference proteome</keyword>
<keyword evidence="2" id="KW-0808">Transferase</keyword>
<dbReference type="Pfam" id="PF01636">
    <property type="entry name" value="APH"/>
    <property type="match status" value="1"/>
</dbReference>
<dbReference type="Proteomes" id="UP000294071">
    <property type="component" value="Unassembled WGS sequence"/>
</dbReference>
<proteinExistence type="predicted"/>
<evidence type="ECO:0000313" key="2">
    <source>
        <dbReference type="EMBL" id="RYB95537.1"/>
    </source>
</evidence>